<comment type="caution">
    <text evidence="1">The sequence shown here is derived from an EMBL/GenBank/DDBJ whole genome shotgun (WGS) entry which is preliminary data.</text>
</comment>
<name>A0ACC6SC68_9BACI</name>
<reference evidence="1" key="1">
    <citation type="submission" date="2024-03" db="EMBL/GenBank/DDBJ databases">
        <title>Human intestinal bacterial collection.</title>
        <authorList>
            <person name="Pauvert C."/>
            <person name="Hitch T.C.A."/>
            <person name="Clavel T."/>
        </authorList>
    </citation>
    <scope>NUCLEOTIDE SEQUENCE</scope>
    <source>
        <strain evidence="1">CLA-AA-H227</strain>
    </source>
</reference>
<sequence length="43" mass="4861">MIRCQYGNCEKEATTKGFVMARNPKHGKDIPTKVVACNKHKKV</sequence>
<protein>
    <submittedName>
        <fullName evidence="1">Uncharacterized protein</fullName>
    </submittedName>
</protein>
<evidence type="ECO:0000313" key="2">
    <source>
        <dbReference type="Proteomes" id="UP001439875"/>
    </source>
</evidence>
<gene>
    <name evidence="1" type="ORF">WMO40_13305</name>
</gene>
<proteinExistence type="predicted"/>
<dbReference type="Proteomes" id="UP001439875">
    <property type="component" value="Unassembled WGS sequence"/>
</dbReference>
<dbReference type="EMBL" id="JBBMEW010000010">
    <property type="protein sequence ID" value="MEQ2527682.1"/>
    <property type="molecule type" value="Genomic_DNA"/>
</dbReference>
<accession>A0ACC6SC68</accession>
<evidence type="ECO:0000313" key="1">
    <source>
        <dbReference type="EMBL" id="MEQ2527682.1"/>
    </source>
</evidence>
<keyword evidence="2" id="KW-1185">Reference proteome</keyword>
<organism evidence="1 2">
    <name type="scientific">Robertmurraya yapensis</name>
    <name type="common">ex Hitch et al 2024</name>
    <dbReference type="NCBI Taxonomy" id="3133160"/>
    <lineage>
        <taxon>Bacteria</taxon>
        <taxon>Bacillati</taxon>
        <taxon>Bacillota</taxon>
        <taxon>Bacilli</taxon>
        <taxon>Bacillales</taxon>
        <taxon>Bacillaceae</taxon>
        <taxon>Robertmurraya</taxon>
    </lineage>
</organism>